<dbReference type="AlphaFoldDB" id="A0AA37SC18"/>
<dbReference type="EMBL" id="BSNM01000014">
    <property type="protein sequence ID" value="GLQ31821.1"/>
    <property type="molecule type" value="Genomic_DNA"/>
</dbReference>
<dbReference type="SUPFAM" id="SSF51735">
    <property type="entry name" value="NAD(P)-binding Rossmann-fold domains"/>
    <property type="match status" value="1"/>
</dbReference>
<gene>
    <name evidence="3" type="ORF">GCM10007876_23000</name>
</gene>
<dbReference type="GO" id="GO:0035336">
    <property type="term" value="P:long-chain fatty-acyl-CoA metabolic process"/>
    <property type="evidence" value="ECO:0007669"/>
    <property type="project" value="TreeGrafter"/>
</dbReference>
<dbReference type="Gene3D" id="3.40.50.720">
    <property type="entry name" value="NAD(P)-binding Rossmann-like Domain"/>
    <property type="match status" value="1"/>
</dbReference>
<evidence type="ECO:0000259" key="2">
    <source>
        <dbReference type="Pfam" id="PF07993"/>
    </source>
</evidence>
<sequence>MGTKSTVINQQLAGKHILITGCTGFLGKVLLEKLLRTNPDIGGIYLLVRGSKKYSSIRERFESEIQSSTVFNHMRSQDAAAFDDLCEEKVHVVAGEITEPKFGMGDDDFQALADKLDMIVNSAASVNFREELDKALTINTLCLNNLLELSEAGDLPVVQISTCYVHGFNTGDIYEETKPPAGRPFPRNEKGQYLIHDIVQKLKKKISKVKEKAKSKEQLSKMLVDLGIEEAHKYGWNDTYTFTKWMGEQLLMERLYNKSLAIVRPAIIESTLLGPQPGWIEGVKVADAIIFAYARGKIAMFPGDSNAVIDIIPADLVANSIVLAMAKTFKSPNQCNIYQSCSSGSNPARIGQLRDYMVDEGTANFEAYPKLFRGKRPADYFPLAPQAAFDNAMRAVQLPLDFAQRARSILGLHDEKWGFHKNIDTAAKLSTVFAFYSQPKYKFHNGKLLALAEELGVADDEDYAVDSKLIDWKQYFGKIHLAGLEEYALIEKKSSADASNKPQTAQVKSMHSNKAKATAKKSVKAAS</sequence>
<dbReference type="InterPro" id="IPR036291">
    <property type="entry name" value="NAD(P)-bd_dom_sf"/>
</dbReference>
<evidence type="ECO:0000256" key="1">
    <source>
        <dbReference type="SAM" id="MobiDB-lite"/>
    </source>
</evidence>
<dbReference type="InterPro" id="IPR026055">
    <property type="entry name" value="FAR"/>
</dbReference>
<feature type="region of interest" description="Disordered" evidence="1">
    <location>
        <begin position="494"/>
        <end position="527"/>
    </location>
</feature>
<feature type="domain" description="Thioester reductase (TE)" evidence="2">
    <location>
        <begin position="19"/>
        <end position="321"/>
    </location>
</feature>
<dbReference type="GO" id="GO:0010345">
    <property type="term" value="P:suberin biosynthetic process"/>
    <property type="evidence" value="ECO:0007669"/>
    <property type="project" value="TreeGrafter"/>
</dbReference>
<reference evidence="3" key="2">
    <citation type="submission" date="2023-01" db="EMBL/GenBank/DDBJ databases">
        <title>Draft genome sequence of Litoribrevibacter albus strain NBRC 110071.</title>
        <authorList>
            <person name="Sun Q."/>
            <person name="Mori K."/>
        </authorList>
    </citation>
    <scope>NUCLEOTIDE SEQUENCE</scope>
    <source>
        <strain evidence="3">NBRC 110071</strain>
    </source>
</reference>
<keyword evidence="4" id="KW-1185">Reference proteome</keyword>
<proteinExistence type="predicted"/>
<dbReference type="PANTHER" id="PTHR11011:SF45">
    <property type="entry name" value="FATTY ACYL-COA REDUCTASE CG8306-RELATED"/>
    <property type="match status" value="1"/>
</dbReference>
<dbReference type="Proteomes" id="UP001161389">
    <property type="component" value="Unassembled WGS sequence"/>
</dbReference>
<evidence type="ECO:0000313" key="3">
    <source>
        <dbReference type="EMBL" id="GLQ31821.1"/>
    </source>
</evidence>
<dbReference type="CDD" id="cd05236">
    <property type="entry name" value="FAR-N_SDR_e"/>
    <property type="match status" value="1"/>
</dbReference>
<dbReference type="GO" id="GO:0080019">
    <property type="term" value="F:alcohol-forming very long-chain fatty acyl-CoA reductase activity"/>
    <property type="evidence" value="ECO:0007669"/>
    <property type="project" value="InterPro"/>
</dbReference>
<feature type="compositionally biased region" description="Basic residues" evidence="1">
    <location>
        <begin position="511"/>
        <end position="527"/>
    </location>
</feature>
<comment type="caution">
    <text evidence="3">The sequence shown here is derived from an EMBL/GenBank/DDBJ whole genome shotgun (WGS) entry which is preliminary data.</text>
</comment>
<reference evidence="3" key="1">
    <citation type="journal article" date="2014" name="Int. J. Syst. Evol. Microbiol.">
        <title>Complete genome sequence of Corynebacterium casei LMG S-19264T (=DSM 44701T), isolated from a smear-ripened cheese.</title>
        <authorList>
            <consortium name="US DOE Joint Genome Institute (JGI-PGF)"/>
            <person name="Walter F."/>
            <person name="Albersmeier A."/>
            <person name="Kalinowski J."/>
            <person name="Ruckert C."/>
        </authorList>
    </citation>
    <scope>NUCLEOTIDE SEQUENCE</scope>
    <source>
        <strain evidence="3">NBRC 110071</strain>
    </source>
</reference>
<dbReference type="Pfam" id="PF07993">
    <property type="entry name" value="NAD_binding_4"/>
    <property type="match status" value="1"/>
</dbReference>
<accession>A0AA37SC18</accession>
<protein>
    <recommendedName>
        <fullName evidence="2">Thioester reductase (TE) domain-containing protein</fullName>
    </recommendedName>
</protein>
<name>A0AA37SC18_9GAMM</name>
<organism evidence="3 4">
    <name type="scientific">Litoribrevibacter albus</name>
    <dbReference type="NCBI Taxonomy" id="1473156"/>
    <lineage>
        <taxon>Bacteria</taxon>
        <taxon>Pseudomonadati</taxon>
        <taxon>Pseudomonadota</taxon>
        <taxon>Gammaproteobacteria</taxon>
        <taxon>Oceanospirillales</taxon>
        <taxon>Oceanospirillaceae</taxon>
        <taxon>Litoribrevibacter</taxon>
    </lineage>
</organism>
<feature type="compositionally biased region" description="Polar residues" evidence="1">
    <location>
        <begin position="496"/>
        <end position="510"/>
    </location>
</feature>
<dbReference type="PANTHER" id="PTHR11011">
    <property type="entry name" value="MALE STERILITY PROTEIN 2-RELATED"/>
    <property type="match status" value="1"/>
</dbReference>
<dbReference type="InterPro" id="IPR013120">
    <property type="entry name" value="FAR_NAD-bd"/>
</dbReference>
<evidence type="ECO:0000313" key="4">
    <source>
        <dbReference type="Proteomes" id="UP001161389"/>
    </source>
</evidence>